<keyword evidence="3" id="KW-1185">Reference proteome</keyword>
<evidence type="ECO:0000313" key="2">
    <source>
        <dbReference type="EMBL" id="KAJ8869534.1"/>
    </source>
</evidence>
<comment type="caution">
    <text evidence="2">The sequence shown here is derived from an EMBL/GenBank/DDBJ whole genome shotgun (WGS) entry which is preliminary data.</text>
</comment>
<gene>
    <name evidence="2" type="ORF">PR048_028525</name>
</gene>
<organism evidence="2 3">
    <name type="scientific">Dryococelus australis</name>
    <dbReference type="NCBI Taxonomy" id="614101"/>
    <lineage>
        <taxon>Eukaryota</taxon>
        <taxon>Metazoa</taxon>
        <taxon>Ecdysozoa</taxon>
        <taxon>Arthropoda</taxon>
        <taxon>Hexapoda</taxon>
        <taxon>Insecta</taxon>
        <taxon>Pterygota</taxon>
        <taxon>Neoptera</taxon>
        <taxon>Polyneoptera</taxon>
        <taxon>Phasmatodea</taxon>
        <taxon>Verophasmatodea</taxon>
        <taxon>Anareolatae</taxon>
        <taxon>Phasmatidae</taxon>
        <taxon>Eurycanthinae</taxon>
        <taxon>Dryococelus</taxon>
    </lineage>
</organism>
<dbReference type="Pfam" id="PF05699">
    <property type="entry name" value="Dimer_Tnp_hAT"/>
    <property type="match status" value="1"/>
</dbReference>
<feature type="domain" description="HAT C-terminal dimerisation" evidence="1">
    <location>
        <begin position="32"/>
        <end position="89"/>
    </location>
</feature>
<proteinExistence type="predicted"/>
<evidence type="ECO:0000259" key="1">
    <source>
        <dbReference type="Pfam" id="PF05699"/>
    </source>
</evidence>
<accession>A0ABQ9GEK9</accession>
<dbReference type="Proteomes" id="UP001159363">
    <property type="component" value="Chromosome 12"/>
</dbReference>
<reference evidence="2 3" key="1">
    <citation type="submission" date="2023-02" db="EMBL/GenBank/DDBJ databases">
        <title>LHISI_Scaffold_Assembly.</title>
        <authorList>
            <person name="Stuart O.P."/>
            <person name="Cleave R."/>
            <person name="Magrath M.J.L."/>
            <person name="Mikheyev A.S."/>
        </authorList>
    </citation>
    <scope>NUCLEOTIDE SEQUENCE [LARGE SCALE GENOMIC DNA]</scope>
    <source>
        <strain evidence="2">Daus_M_001</strain>
        <tissue evidence="2">Leg muscle</tissue>
    </source>
</reference>
<name>A0ABQ9GEK9_9NEOP</name>
<evidence type="ECO:0000313" key="3">
    <source>
        <dbReference type="Proteomes" id="UP001159363"/>
    </source>
</evidence>
<sequence length="89" mass="10141">MDVKNLQTKAQKIYDKCKDVINEEELLQEVERLKHHALAIDSTMKTAPPATLLKLTYKHQEGYPNLTTVLKEYLTPPVMVSSGERSISK</sequence>
<protein>
    <recommendedName>
        <fullName evidence="1">HAT C-terminal dimerisation domain-containing protein</fullName>
    </recommendedName>
</protein>
<dbReference type="EMBL" id="JARBHB010000013">
    <property type="protein sequence ID" value="KAJ8869534.1"/>
    <property type="molecule type" value="Genomic_DNA"/>
</dbReference>
<dbReference type="InterPro" id="IPR008906">
    <property type="entry name" value="HATC_C_dom"/>
</dbReference>